<evidence type="ECO:0000256" key="1">
    <source>
        <dbReference type="ARBA" id="ARBA00009508"/>
    </source>
</evidence>
<comment type="similarity">
    <text evidence="1">Belongs to the complex I LYR family.</text>
</comment>
<dbReference type="GO" id="GO:0005739">
    <property type="term" value="C:mitochondrion"/>
    <property type="evidence" value="ECO:0007669"/>
    <property type="project" value="TreeGrafter"/>
</dbReference>
<proteinExistence type="inferred from homology"/>
<evidence type="ECO:0000259" key="3">
    <source>
        <dbReference type="Pfam" id="PF05347"/>
    </source>
</evidence>
<accession>A0A4U1EST2</accession>
<gene>
    <name evidence="4" type="ORF">EI555_000894</name>
</gene>
<sequence length="332" mass="36748">MAASSRAQVLDLYRTMLRESKHFSAYSYRSYAIRRIRDAFRENKNVKDPVQIQALVNKAKRDLGIIRRQVHTQRDEVRTPSPWSSCSFTAGGIWKAGTPSGGSKRSQGVGMLLATGNQEDPREEKNVLLEMPASYLLELSFFTVKMHAFDLELQMLAAVLAMSPRGCVGLTVSEIMNHTASLLPVSSEPLRTNELVANYFLMARNLAVLSSCLHIPSAEYWEESRRGPRVSLRITQQVPARLGAKEDKAAVRKKEGGLCVLTRKDAELENDGPWQVPQLPPGLSYHVGANCVEGPKAVGAAKDVKISWEQPCSPHPTDSRGTSHERVLKASP</sequence>
<dbReference type="Proteomes" id="UP000308365">
    <property type="component" value="Unassembled WGS sequence"/>
</dbReference>
<dbReference type="AlphaFoldDB" id="A0A4U1EST2"/>
<organism evidence="4 5">
    <name type="scientific">Monodon monoceros</name>
    <name type="common">Narwhal</name>
    <name type="synonym">Ceratodon monodon</name>
    <dbReference type="NCBI Taxonomy" id="40151"/>
    <lineage>
        <taxon>Eukaryota</taxon>
        <taxon>Metazoa</taxon>
        <taxon>Chordata</taxon>
        <taxon>Craniata</taxon>
        <taxon>Vertebrata</taxon>
        <taxon>Euteleostomi</taxon>
        <taxon>Mammalia</taxon>
        <taxon>Eutheria</taxon>
        <taxon>Laurasiatheria</taxon>
        <taxon>Artiodactyla</taxon>
        <taxon>Whippomorpha</taxon>
        <taxon>Cetacea</taxon>
        <taxon>Odontoceti</taxon>
        <taxon>Monodontidae</taxon>
        <taxon>Monodon</taxon>
    </lineage>
</organism>
<feature type="domain" description="Complex 1 LYR protein" evidence="3">
    <location>
        <begin position="7"/>
        <end position="64"/>
    </location>
</feature>
<dbReference type="CDD" id="cd20264">
    <property type="entry name" value="Complex1_LYR_LYRM4"/>
    <property type="match status" value="1"/>
</dbReference>
<feature type="compositionally biased region" description="Basic and acidic residues" evidence="2">
    <location>
        <begin position="317"/>
        <end position="332"/>
    </location>
</feature>
<protein>
    <recommendedName>
        <fullName evidence="3">Complex 1 LYR protein domain-containing protein</fullName>
    </recommendedName>
</protein>
<comment type="caution">
    <text evidence="4">The sequence shown here is derived from an EMBL/GenBank/DDBJ whole genome shotgun (WGS) entry which is preliminary data.</text>
</comment>
<dbReference type="GO" id="GO:0016226">
    <property type="term" value="P:iron-sulfur cluster assembly"/>
    <property type="evidence" value="ECO:0007669"/>
    <property type="project" value="InterPro"/>
</dbReference>
<dbReference type="Pfam" id="PF05347">
    <property type="entry name" value="Complex1_LYR"/>
    <property type="match status" value="1"/>
</dbReference>
<dbReference type="InterPro" id="IPR045297">
    <property type="entry name" value="Complex1_LYR_LYRM4"/>
</dbReference>
<evidence type="ECO:0000313" key="4">
    <source>
        <dbReference type="EMBL" id="TKC39267.1"/>
    </source>
</evidence>
<evidence type="ECO:0000256" key="2">
    <source>
        <dbReference type="SAM" id="MobiDB-lite"/>
    </source>
</evidence>
<dbReference type="PANTHER" id="PTHR13166:SF7">
    <property type="entry name" value="LYR MOTIF-CONTAINING PROTEIN 4"/>
    <property type="match status" value="1"/>
</dbReference>
<evidence type="ECO:0000313" key="5">
    <source>
        <dbReference type="Proteomes" id="UP000308365"/>
    </source>
</evidence>
<dbReference type="PANTHER" id="PTHR13166">
    <property type="entry name" value="PROTEIN C6ORF149"/>
    <property type="match status" value="1"/>
</dbReference>
<dbReference type="InterPro" id="IPR008011">
    <property type="entry name" value="Complex1_LYR_dom"/>
</dbReference>
<reference evidence="5" key="1">
    <citation type="journal article" date="2019" name="IScience">
        <title>Narwhal Genome Reveals Long-Term Low Genetic Diversity despite Current Large Abundance Size.</title>
        <authorList>
            <person name="Westbury M.V."/>
            <person name="Petersen B."/>
            <person name="Garde E."/>
            <person name="Heide-Jorgensen M.P."/>
            <person name="Lorenzen E.D."/>
        </authorList>
    </citation>
    <scope>NUCLEOTIDE SEQUENCE [LARGE SCALE GENOMIC DNA]</scope>
</reference>
<name>A0A4U1EST2_MONMO</name>
<dbReference type="EMBL" id="RWIC01000887">
    <property type="protein sequence ID" value="TKC39267.1"/>
    <property type="molecule type" value="Genomic_DNA"/>
</dbReference>
<feature type="region of interest" description="Disordered" evidence="2">
    <location>
        <begin position="308"/>
        <end position="332"/>
    </location>
</feature>
<dbReference type="GO" id="GO:1990221">
    <property type="term" value="C:L-cysteine desulfurase complex"/>
    <property type="evidence" value="ECO:0007669"/>
    <property type="project" value="TreeGrafter"/>
</dbReference>
<dbReference type="InterPro" id="IPR051522">
    <property type="entry name" value="ISC_assembly_LYR"/>
</dbReference>